<evidence type="ECO:0000313" key="4">
    <source>
        <dbReference type="Proteomes" id="UP000070328"/>
    </source>
</evidence>
<dbReference type="CDD" id="cd02440">
    <property type="entry name" value="AdoMet_MTases"/>
    <property type="match status" value="1"/>
</dbReference>
<evidence type="ECO:0000256" key="1">
    <source>
        <dbReference type="ARBA" id="ARBA00038158"/>
    </source>
</evidence>
<feature type="region of interest" description="Disordered" evidence="2">
    <location>
        <begin position="1"/>
        <end position="28"/>
    </location>
</feature>
<dbReference type="Proteomes" id="UP000070328">
    <property type="component" value="Unassembled WGS sequence"/>
</dbReference>
<dbReference type="InterPro" id="IPR029063">
    <property type="entry name" value="SAM-dependent_MTases_sf"/>
</dbReference>
<keyword evidence="3" id="KW-0808">Transferase</keyword>
<dbReference type="EMBL" id="JFBX01000003">
    <property type="protein sequence ID" value="KXH53780.1"/>
    <property type="molecule type" value="Genomic_DNA"/>
</dbReference>
<comment type="similarity">
    <text evidence="1">Belongs to the methyltransferase superfamily. LaeA methyltransferase family.</text>
</comment>
<keyword evidence="3" id="KW-0489">Methyltransferase</keyword>
<evidence type="ECO:0000256" key="2">
    <source>
        <dbReference type="SAM" id="MobiDB-lite"/>
    </source>
</evidence>
<accession>A0A135U042</accession>
<evidence type="ECO:0000313" key="3">
    <source>
        <dbReference type="EMBL" id="KXH53780.1"/>
    </source>
</evidence>
<dbReference type="Pfam" id="PF13489">
    <property type="entry name" value="Methyltransf_23"/>
    <property type="match status" value="1"/>
</dbReference>
<dbReference type="AlphaFoldDB" id="A0A135U042"/>
<name>A0A135U042_9PEZI</name>
<dbReference type="SUPFAM" id="SSF53335">
    <property type="entry name" value="S-adenosyl-L-methionine-dependent methyltransferases"/>
    <property type="match status" value="1"/>
</dbReference>
<proteinExistence type="inferred from homology"/>
<keyword evidence="4" id="KW-1185">Reference proteome</keyword>
<dbReference type="GO" id="GO:0008168">
    <property type="term" value="F:methyltransferase activity"/>
    <property type="evidence" value="ECO:0007669"/>
    <property type="project" value="UniProtKB-KW"/>
</dbReference>
<dbReference type="GO" id="GO:0032259">
    <property type="term" value="P:methylation"/>
    <property type="evidence" value="ECO:0007669"/>
    <property type="project" value="UniProtKB-KW"/>
</dbReference>
<dbReference type="OrthoDB" id="2013972at2759"/>
<reference evidence="3 4" key="1">
    <citation type="submission" date="2014-02" db="EMBL/GenBank/DDBJ databases">
        <title>The genome sequence of Colletotrichum simmondsii CBS122122.</title>
        <authorList>
            <person name="Baroncelli R."/>
            <person name="Thon M.R."/>
        </authorList>
    </citation>
    <scope>NUCLEOTIDE SEQUENCE [LARGE SCALE GENOMIC DNA]</scope>
    <source>
        <strain evidence="3 4">CBS122122</strain>
    </source>
</reference>
<sequence>MAEVDHEVEIAAEESDTSGSELGESVASSTTSLSASILEYRIENGRTYHRYKDGKYGMPNDETEAERLDLQHDICVYTFDDRLGMAPPCDDTAKVGRVLDIGAGTGSWAMDFGDLHPESEVLGVDLSPVRADFVPPNVRFEVDDVEEVWTYSQPFEYIHSRFMTAAIDDWDIFIKRCYDNLTPGGYLELQEADVMPKSDDDLLPKDSSIIKYVNMLHEASEITGRKFVEAPPLKNKMIEAGFVDVELRIFKWPHNTWPKDERYKKLGLWTQENFGSALEALCMAAFTRVLGWTRDEVNVFLIDVRNDLKNKSYHAYCPVYCITGRKPEKEKTPPVPQEETEAEEAEEGAQ</sequence>
<gene>
    <name evidence="3" type="ORF">CSIM01_13646</name>
</gene>
<dbReference type="Gene3D" id="3.40.50.150">
    <property type="entry name" value="Vaccinia Virus protein VP39"/>
    <property type="match status" value="1"/>
</dbReference>
<protein>
    <submittedName>
        <fullName evidence="3">TAM domain methyltransferase</fullName>
    </submittedName>
</protein>
<organism evidence="3 4">
    <name type="scientific">Colletotrichum simmondsii</name>
    <dbReference type="NCBI Taxonomy" id="703756"/>
    <lineage>
        <taxon>Eukaryota</taxon>
        <taxon>Fungi</taxon>
        <taxon>Dikarya</taxon>
        <taxon>Ascomycota</taxon>
        <taxon>Pezizomycotina</taxon>
        <taxon>Sordariomycetes</taxon>
        <taxon>Hypocreomycetidae</taxon>
        <taxon>Glomerellales</taxon>
        <taxon>Glomerellaceae</taxon>
        <taxon>Colletotrichum</taxon>
        <taxon>Colletotrichum acutatum species complex</taxon>
    </lineage>
</organism>
<feature type="region of interest" description="Disordered" evidence="2">
    <location>
        <begin position="326"/>
        <end position="350"/>
    </location>
</feature>
<comment type="caution">
    <text evidence="3">The sequence shown here is derived from an EMBL/GenBank/DDBJ whole genome shotgun (WGS) entry which is preliminary data.</text>
</comment>
<dbReference type="PANTHER" id="PTHR43591">
    <property type="entry name" value="METHYLTRANSFERASE"/>
    <property type="match status" value="1"/>
</dbReference>
<feature type="compositionally biased region" description="Acidic residues" evidence="2">
    <location>
        <begin position="338"/>
        <end position="350"/>
    </location>
</feature>
<dbReference type="PANTHER" id="PTHR43591:SF31">
    <property type="entry name" value="LAEA-LIKE, PUTATIVE (AFU_ORTHOLOGUE AFUA_8G01930)-RELATED"/>
    <property type="match status" value="1"/>
</dbReference>